<sequence>ALTLSFTLLRRRRYPCSGDGAARCGRRHRPLRVRRGQPLMGWPLAVSPCGLLPLRAAAPCRGALAATDRPLTGGLGRSRLPLATSHG</sequence>
<organism evidence="1">
    <name type="scientific">Ensete ventricosum</name>
    <name type="common">Abyssinian banana</name>
    <name type="synonym">Musa ensete</name>
    <dbReference type="NCBI Taxonomy" id="4639"/>
    <lineage>
        <taxon>Eukaryota</taxon>
        <taxon>Viridiplantae</taxon>
        <taxon>Streptophyta</taxon>
        <taxon>Embryophyta</taxon>
        <taxon>Tracheophyta</taxon>
        <taxon>Spermatophyta</taxon>
        <taxon>Magnoliopsida</taxon>
        <taxon>Liliopsida</taxon>
        <taxon>Zingiberales</taxon>
        <taxon>Musaceae</taxon>
        <taxon>Ensete</taxon>
    </lineage>
</organism>
<proteinExistence type="predicted"/>
<accession>A0A445MIN7</accession>
<name>A0A445MIN7_ENSVE</name>
<feature type="non-terminal residue" evidence="1">
    <location>
        <position position="1"/>
    </location>
</feature>
<gene>
    <name evidence="1" type="ORF">BHM03_00032932</name>
</gene>
<dbReference type="AlphaFoldDB" id="A0A445MIN7"/>
<reference evidence="1" key="1">
    <citation type="journal article" date="2018" name="Data Brief">
        <title>Genome sequence data from 17 accessions of Ensete ventricosum, a staple food crop for millions in Ethiopia.</title>
        <authorList>
            <person name="Yemataw Z."/>
            <person name="Muzemil S."/>
            <person name="Ambachew D."/>
            <person name="Tripathi L."/>
            <person name="Tesfaye K."/>
            <person name="Chala A."/>
            <person name="Farbos A."/>
            <person name="O'Neill P."/>
            <person name="Moore K."/>
            <person name="Grant M."/>
            <person name="Studholme D.J."/>
        </authorList>
    </citation>
    <scope>NUCLEOTIDE SEQUENCE [LARGE SCALE GENOMIC DNA]</scope>
    <source>
        <tissue evidence="1">Leaf</tissue>
    </source>
</reference>
<evidence type="ECO:0000313" key="1">
    <source>
        <dbReference type="EMBL" id="RZR74154.1"/>
    </source>
</evidence>
<protein>
    <submittedName>
        <fullName evidence="1">Uncharacterized protein</fullName>
    </submittedName>
</protein>
<dbReference type="EMBL" id="KV876136">
    <property type="protein sequence ID" value="RZR74154.1"/>
    <property type="molecule type" value="Genomic_DNA"/>
</dbReference>
<dbReference type="Proteomes" id="UP000290560">
    <property type="component" value="Unassembled WGS sequence"/>
</dbReference>